<dbReference type="PANTHER" id="PTHR13817:SF151">
    <property type="entry name" value="TITIN"/>
    <property type="match status" value="1"/>
</dbReference>
<dbReference type="CDD" id="cd00096">
    <property type="entry name" value="Ig"/>
    <property type="match status" value="1"/>
</dbReference>
<dbReference type="Gene3D" id="2.60.40.10">
    <property type="entry name" value="Immunoglobulins"/>
    <property type="match status" value="6"/>
</dbReference>
<feature type="domain" description="Ig-like" evidence="3">
    <location>
        <begin position="275"/>
        <end position="369"/>
    </location>
</feature>
<dbReference type="FunFam" id="2.60.40.10:FF:000097">
    <property type="entry name" value="Bent, isoform F"/>
    <property type="match status" value="3"/>
</dbReference>
<reference evidence="4" key="2">
    <citation type="submission" date="2020-05" db="UniProtKB">
        <authorList>
            <consortium name="EnsemblMetazoa"/>
        </authorList>
    </citation>
    <scope>IDENTIFICATION</scope>
    <source>
        <strain evidence="4">A-37</strain>
    </source>
</reference>
<dbReference type="InterPro" id="IPR036179">
    <property type="entry name" value="Ig-like_dom_sf"/>
</dbReference>
<dbReference type="InterPro" id="IPR003599">
    <property type="entry name" value="Ig_sub"/>
</dbReference>
<dbReference type="STRING" id="139723.A0A182MMP6"/>
<dbReference type="Proteomes" id="UP000075883">
    <property type="component" value="Unassembled WGS sequence"/>
</dbReference>
<evidence type="ECO:0000313" key="4">
    <source>
        <dbReference type="EnsemblMetazoa" id="ACUA021959-PA"/>
    </source>
</evidence>
<dbReference type="EnsemblMetazoa" id="ACUA021959-RA">
    <property type="protein sequence ID" value="ACUA021959-PA"/>
    <property type="gene ID" value="ACUA021959"/>
</dbReference>
<dbReference type="PANTHER" id="PTHR13817">
    <property type="entry name" value="TITIN"/>
    <property type="match status" value="1"/>
</dbReference>
<dbReference type="VEuPathDB" id="VectorBase:ACUA021959"/>
<dbReference type="PROSITE" id="PS50835">
    <property type="entry name" value="IG_LIKE"/>
    <property type="match status" value="4"/>
</dbReference>
<dbReference type="EMBL" id="AXCM01000994">
    <property type="status" value="NOT_ANNOTATED_CDS"/>
    <property type="molecule type" value="Genomic_DNA"/>
</dbReference>
<keyword evidence="5" id="KW-1185">Reference proteome</keyword>
<sequence length="866" mass="98603">MAGRFSSEVEEDQNHSYLIRFTIKDVKQLDRGVYSVLAKNKHGDSTAAINLNFDSSSKLINPEGKPPRFPQKPTISQKGDVLSMECILEAMPVADITWYHGQDRIEDGERFKILRKAISIDTYLLTLQISLPTANDGGIYRCHAFNPFGESNAHITLNFKANENERGFAPSFVEKPKIIPNKLGTLITMKCRCRSKPKPTVKWMRKKQEVTSSNKVALEVKTVDEDTYELTLNIKDPNADDGGSYSCIISNEFGESSATLNLNIEAEQETTKNAPIFVEKPHIVSLDNGKLVRMECKVKTDIKPDITWTRESRLLQETSKLKMTMTQEKDVYHITLVLKDPQTEDSGTYKCNIKNILGELNANLILNIEIIPVIKEKPKLVTNIKKRTASIECSVASRFKPECVWMKETTIIKETHRHMIKIEETREGEFSVKLNIVGLSEADFGAYKLVAKNDKGQATSQVIEIKDIVFEKPPATKPIIDAKFKDIEVDEGGDITLAAGLAQPDRHFKVYWMKNKTILKASETVIQEFNGRMAKLVVKNVTVEDAGSYKVSISNETQSDECECKVKVNAKPKPKDEEKPKKKPAKKVEEEEKKEEKVELKKVAKKETDEKAEEEKVKLKKVEKQDLDKQAEEDKLKLKKVEKKETELKVEEQKVQLKKVEKKDGELKVEEKKAELKKVERKEAELKVEGEKVELKKVERRASEAKVEEKKVELKKVEQPDKIEIKVEEAKKVETKKEEKIQIKVEEDRRGSIPKIKEEPAPAQKGLEAPSIEIIRDKGSRRGSFMDDRRPSLLINDDTKLRPGEVIDERKVNIQLSLLSKAMASSCIAPRVLFIQMLTDYEEVRRVVILVVQRREYCCGGQPKPH</sequence>
<dbReference type="InterPro" id="IPR007110">
    <property type="entry name" value="Ig-like_dom"/>
</dbReference>
<dbReference type="AlphaFoldDB" id="A0A182MMP6"/>
<organism evidence="4 5">
    <name type="scientific">Anopheles culicifacies</name>
    <dbReference type="NCBI Taxonomy" id="139723"/>
    <lineage>
        <taxon>Eukaryota</taxon>
        <taxon>Metazoa</taxon>
        <taxon>Ecdysozoa</taxon>
        <taxon>Arthropoda</taxon>
        <taxon>Hexapoda</taxon>
        <taxon>Insecta</taxon>
        <taxon>Pterygota</taxon>
        <taxon>Neoptera</taxon>
        <taxon>Endopterygota</taxon>
        <taxon>Diptera</taxon>
        <taxon>Nematocera</taxon>
        <taxon>Culicoidea</taxon>
        <taxon>Culicidae</taxon>
        <taxon>Anophelinae</taxon>
        <taxon>Anopheles</taxon>
        <taxon>culicifacies species complex</taxon>
    </lineage>
</organism>
<evidence type="ECO:0000313" key="5">
    <source>
        <dbReference type="Proteomes" id="UP000075883"/>
    </source>
</evidence>
<dbReference type="SUPFAM" id="SSF48726">
    <property type="entry name" value="Immunoglobulin"/>
    <property type="match status" value="5"/>
</dbReference>
<feature type="domain" description="Ig-like" evidence="3">
    <location>
        <begin position="170"/>
        <end position="265"/>
    </location>
</feature>
<name>A0A182MMP6_9DIPT</name>
<dbReference type="InterPro" id="IPR003598">
    <property type="entry name" value="Ig_sub2"/>
</dbReference>
<accession>A0A182MMP6</accession>
<proteinExistence type="predicted"/>
<feature type="region of interest" description="Disordered" evidence="2">
    <location>
        <begin position="571"/>
        <end position="618"/>
    </location>
</feature>
<reference evidence="5" key="1">
    <citation type="submission" date="2013-09" db="EMBL/GenBank/DDBJ databases">
        <title>The Genome Sequence of Anopheles culicifacies species A.</title>
        <authorList>
            <consortium name="The Broad Institute Genomics Platform"/>
            <person name="Neafsey D.E."/>
            <person name="Besansky N."/>
            <person name="Howell P."/>
            <person name="Walton C."/>
            <person name="Young S.K."/>
            <person name="Zeng Q."/>
            <person name="Gargeya S."/>
            <person name="Fitzgerald M."/>
            <person name="Haas B."/>
            <person name="Abouelleil A."/>
            <person name="Allen A.W."/>
            <person name="Alvarado L."/>
            <person name="Arachchi H.M."/>
            <person name="Berlin A.M."/>
            <person name="Chapman S.B."/>
            <person name="Gainer-Dewar J."/>
            <person name="Goldberg J."/>
            <person name="Griggs A."/>
            <person name="Gujja S."/>
            <person name="Hansen M."/>
            <person name="Howarth C."/>
            <person name="Imamovic A."/>
            <person name="Ireland A."/>
            <person name="Larimer J."/>
            <person name="McCowan C."/>
            <person name="Murphy C."/>
            <person name="Pearson M."/>
            <person name="Poon T.W."/>
            <person name="Priest M."/>
            <person name="Roberts A."/>
            <person name="Saif S."/>
            <person name="Shea T."/>
            <person name="Sisk P."/>
            <person name="Sykes S."/>
            <person name="Wortman J."/>
            <person name="Nusbaum C."/>
            <person name="Birren B."/>
        </authorList>
    </citation>
    <scope>NUCLEOTIDE SEQUENCE [LARGE SCALE GENOMIC DNA]</scope>
    <source>
        <strain evidence="5">A-37</strain>
    </source>
</reference>
<keyword evidence="1" id="KW-0677">Repeat</keyword>
<dbReference type="InterPro" id="IPR013098">
    <property type="entry name" value="Ig_I-set"/>
</dbReference>
<evidence type="ECO:0000259" key="3">
    <source>
        <dbReference type="PROSITE" id="PS50835"/>
    </source>
</evidence>
<dbReference type="Pfam" id="PF07679">
    <property type="entry name" value="I-set"/>
    <property type="match status" value="5"/>
</dbReference>
<protein>
    <recommendedName>
        <fullName evidence="3">Ig-like domain-containing protein</fullName>
    </recommendedName>
</protein>
<evidence type="ECO:0000256" key="1">
    <source>
        <dbReference type="ARBA" id="ARBA00022737"/>
    </source>
</evidence>
<feature type="domain" description="Ig-like" evidence="3">
    <location>
        <begin position="474"/>
        <end position="567"/>
    </location>
</feature>
<dbReference type="InterPro" id="IPR050964">
    <property type="entry name" value="Striated_Muscle_Regulatory"/>
</dbReference>
<dbReference type="SMART" id="SM00409">
    <property type="entry name" value="IG"/>
    <property type="match status" value="5"/>
</dbReference>
<feature type="compositionally biased region" description="Basic and acidic residues" evidence="2">
    <location>
        <begin position="573"/>
        <end position="618"/>
    </location>
</feature>
<dbReference type="InterPro" id="IPR013783">
    <property type="entry name" value="Ig-like_fold"/>
</dbReference>
<feature type="domain" description="Ig-like" evidence="3">
    <location>
        <begin position="67"/>
        <end position="158"/>
    </location>
</feature>
<dbReference type="SMART" id="SM00408">
    <property type="entry name" value="IGc2"/>
    <property type="match status" value="4"/>
</dbReference>
<evidence type="ECO:0000256" key="2">
    <source>
        <dbReference type="SAM" id="MobiDB-lite"/>
    </source>
</evidence>